<dbReference type="EMBL" id="QGNW01001661">
    <property type="protein sequence ID" value="RVW33979.1"/>
    <property type="molecule type" value="Genomic_DNA"/>
</dbReference>
<accession>A0A438DEY7</accession>
<evidence type="ECO:0000313" key="2">
    <source>
        <dbReference type="EMBL" id="RVW33979.1"/>
    </source>
</evidence>
<proteinExistence type="predicted"/>
<dbReference type="PANTHER" id="PTHR47481:SF22">
    <property type="entry name" value="RETROTRANSPOSON GAG DOMAIN-CONTAINING PROTEIN"/>
    <property type="match status" value="1"/>
</dbReference>
<evidence type="ECO:0000313" key="3">
    <source>
        <dbReference type="Proteomes" id="UP000288805"/>
    </source>
</evidence>
<reference evidence="2 3" key="1">
    <citation type="journal article" date="2018" name="PLoS Genet.">
        <title>Population sequencing reveals clonal diversity and ancestral inbreeding in the grapevine cultivar Chardonnay.</title>
        <authorList>
            <person name="Roach M.J."/>
            <person name="Johnson D.L."/>
            <person name="Bohlmann J."/>
            <person name="van Vuuren H.J."/>
            <person name="Jones S.J."/>
            <person name="Pretorius I.S."/>
            <person name="Schmidt S.A."/>
            <person name="Borneman A.R."/>
        </authorList>
    </citation>
    <scope>NUCLEOTIDE SEQUENCE [LARGE SCALE GENOMIC DNA]</scope>
    <source>
        <strain evidence="3">cv. Chardonnay</strain>
        <tissue evidence="2">Leaf</tissue>
    </source>
</reference>
<comment type="caution">
    <text evidence="2">The sequence shown here is derived from an EMBL/GenBank/DDBJ whole genome shotgun (WGS) entry which is preliminary data.</text>
</comment>
<sequence>MAENTTSRTNVSLISSTSCFDEIISINATAQLLLLVMLGVSSHLSDDDLTIFALNGLGSGFKEIFAAIRARDTPVSFKELHDKLVEHEAFLKREESRGGSNVTMNNTRTFLGNTQPRYGNGQSHNGKMFFNNRNHQGKKFNNNGNHNNHQEAPTTIARGSSHLFGNSSSSNWIVDFGASHHVTGDLSNLSHHQPYEGPDDILLGDGSGLEITHTGSSKLLTPSKISKRGRISLKDGARMMCMSG</sequence>
<evidence type="ECO:0000256" key="1">
    <source>
        <dbReference type="SAM" id="MobiDB-lite"/>
    </source>
</evidence>
<dbReference type="AlphaFoldDB" id="A0A438DEY7"/>
<feature type="compositionally biased region" description="Polar residues" evidence="1">
    <location>
        <begin position="98"/>
        <end position="115"/>
    </location>
</feature>
<dbReference type="Proteomes" id="UP000288805">
    <property type="component" value="Unassembled WGS sequence"/>
</dbReference>
<feature type="region of interest" description="Disordered" evidence="1">
    <location>
        <begin position="96"/>
        <end position="115"/>
    </location>
</feature>
<organism evidence="2 3">
    <name type="scientific">Vitis vinifera</name>
    <name type="common">Grape</name>
    <dbReference type="NCBI Taxonomy" id="29760"/>
    <lineage>
        <taxon>Eukaryota</taxon>
        <taxon>Viridiplantae</taxon>
        <taxon>Streptophyta</taxon>
        <taxon>Embryophyta</taxon>
        <taxon>Tracheophyta</taxon>
        <taxon>Spermatophyta</taxon>
        <taxon>Magnoliopsida</taxon>
        <taxon>eudicotyledons</taxon>
        <taxon>Gunneridae</taxon>
        <taxon>Pentapetalae</taxon>
        <taxon>rosids</taxon>
        <taxon>Vitales</taxon>
        <taxon>Vitaceae</taxon>
        <taxon>Viteae</taxon>
        <taxon>Vitis</taxon>
    </lineage>
</organism>
<name>A0A438DEY7_VITVI</name>
<protein>
    <submittedName>
        <fullName evidence="2">Retrovirus-related Pol polyprotein from transposon RE2</fullName>
    </submittedName>
</protein>
<gene>
    <name evidence="2" type="primary">RE2_812</name>
    <name evidence="2" type="ORF">CK203_100767</name>
</gene>
<dbReference type="PANTHER" id="PTHR47481">
    <property type="match status" value="1"/>
</dbReference>